<dbReference type="PANTHER" id="PTHR46696:SF1">
    <property type="entry name" value="CYTOCHROME P450 YJIB-RELATED"/>
    <property type="match status" value="1"/>
</dbReference>
<comment type="similarity">
    <text evidence="1 2">Belongs to the cytochrome P450 family.</text>
</comment>
<dbReference type="Pfam" id="PF00067">
    <property type="entry name" value="p450"/>
    <property type="match status" value="2"/>
</dbReference>
<keyword evidence="2" id="KW-0560">Oxidoreductase</keyword>
<evidence type="ECO:0000313" key="4">
    <source>
        <dbReference type="EMBL" id="MCD2196059.1"/>
    </source>
</evidence>
<organism evidence="4 5">
    <name type="scientific">Actinomycetospora endophytica</name>
    <dbReference type="NCBI Taxonomy" id="2291215"/>
    <lineage>
        <taxon>Bacteria</taxon>
        <taxon>Bacillati</taxon>
        <taxon>Actinomycetota</taxon>
        <taxon>Actinomycetes</taxon>
        <taxon>Pseudonocardiales</taxon>
        <taxon>Pseudonocardiaceae</taxon>
        <taxon>Actinomycetospora</taxon>
    </lineage>
</organism>
<evidence type="ECO:0000256" key="2">
    <source>
        <dbReference type="RuleBase" id="RU000461"/>
    </source>
</evidence>
<dbReference type="InterPro" id="IPR002397">
    <property type="entry name" value="Cyt_P450_B"/>
</dbReference>
<keyword evidence="5" id="KW-1185">Reference proteome</keyword>
<accession>A0ABS8PGC5</accession>
<dbReference type="InterPro" id="IPR036396">
    <property type="entry name" value="Cyt_P450_sf"/>
</dbReference>
<protein>
    <submittedName>
        <fullName evidence="4">Cytochrome P450</fullName>
    </submittedName>
</protein>
<dbReference type="PRINTS" id="PR00359">
    <property type="entry name" value="BP450"/>
</dbReference>
<dbReference type="SUPFAM" id="SSF48264">
    <property type="entry name" value="Cytochrome P450"/>
    <property type="match status" value="1"/>
</dbReference>
<dbReference type="PANTHER" id="PTHR46696">
    <property type="entry name" value="P450, PUTATIVE (EUROFUNG)-RELATED"/>
    <property type="match status" value="1"/>
</dbReference>
<feature type="region of interest" description="Disordered" evidence="3">
    <location>
        <begin position="1"/>
        <end position="34"/>
    </location>
</feature>
<dbReference type="InterPro" id="IPR001128">
    <property type="entry name" value="Cyt_P450"/>
</dbReference>
<name>A0ABS8PGC5_9PSEU</name>
<dbReference type="PROSITE" id="PS00086">
    <property type="entry name" value="CYTOCHROME_P450"/>
    <property type="match status" value="1"/>
</dbReference>
<reference evidence="4 5" key="1">
    <citation type="submission" date="2021-11" db="EMBL/GenBank/DDBJ databases">
        <title>Draft genome sequence of Actinomycetospora sp. SF1 isolated from the rhizosphere soil.</title>
        <authorList>
            <person name="Duangmal K."/>
            <person name="Chantavorakit T."/>
        </authorList>
    </citation>
    <scope>NUCLEOTIDE SEQUENCE [LARGE SCALE GENOMIC DNA]</scope>
    <source>
        <strain evidence="4 5">TBRC 5722</strain>
    </source>
</reference>
<gene>
    <name evidence="4" type="ORF">LQ327_22055</name>
</gene>
<evidence type="ECO:0000256" key="3">
    <source>
        <dbReference type="SAM" id="MobiDB-lite"/>
    </source>
</evidence>
<evidence type="ECO:0000256" key="1">
    <source>
        <dbReference type="ARBA" id="ARBA00010617"/>
    </source>
</evidence>
<comment type="caution">
    <text evidence="4">The sequence shown here is derived from an EMBL/GenBank/DDBJ whole genome shotgun (WGS) entry which is preliminary data.</text>
</comment>
<keyword evidence="2" id="KW-0479">Metal-binding</keyword>
<keyword evidence="2" id="KW-0503">Monooxygenase</keyword>
<evidence type="ECO:0000313" key="5">
    <source>
        <dbReference type="Proteomes" id="UP001199469"/>
    </source>
</evidence>
<dbReference type="Gene3D" id="1.10.630.10">
    <property type="entry name" value="Cytochrome P450"/>
    <property type="match status" value="1"/>
</dbReference>
<dbReference type="InterPro" id="IPR017972">
    <property type="entry name" value="Cyt_P450_CS"/>
</dbReference>
<keyword evidence="2" id="KW-0349">Heme</keyword>
<dbReference type="CDD" id="cd11030">
    <property type="entry name" value="CYP105-like"/>
    <property type="match status" value="1"/>
</dbReference>
<dbReference type="EMBL" id="JAJNDB010000005">
    <property type="protein sequence ID" value="MCD2196059.1"/>
    <property type="molecule type" value="Genomic_DNA"/>
</dbReference>
<feature type="region of interest" description="Disordered" evidence="3">
    <location>
        <begin position="73"/>
        <end position="96"/>
    </location>
</feature>
<dbReference type="PRINTS" id="PR00385">
    <property type="entry name" value="P450"/>
</dbReference>
<keyword evidence="2" id="KW-0408">Iron</keyword>
<proteinExistence type="inferred from homology"/>
<dbReference type="Proteomes" id="UP001199469">
    <property type="component" value="Unassembled WGS sequence"/>
</dbReference>
<sequence length="413" mass="45314">MTATLDTEAAQDPAQDPQYPMARQCPFSPPPELTEIQAEDPVRRVSLWDGSHPWLVTRHADVRTVLADQRFSADTTKPGYPPSSPGQLARRKDSPSFISMDDPDHAFFRRMLITEFSVRAVKNLRPMIEEAVDELLEAMAAGPQPADLVEAFALPLPSLVICRMLGVPYADHGFFQSHSHTIIDTRSTVEETLTASDELKGYLEGLVAHREERARAGEEVDDLLGRLAARHVVTGEITREQAGAMGLLLLIAGHETTANMIALGTLTLLRDPEHAARVRSGESVSGAVEELLRLLTVVHLGRRRVATEDVELGGVLIRAGEGVIAAGEIANRDPEAFPAPDELDVERTPNHHVAFGHGVHQCLGQQLARAELQVAYPALLRRFPDLRVAAPVEDIPFRDTMVVYGVHELPVAW</sequence>